<organism evidence="2 3">
    <name type="scientific">Methanoregula formicica (strain DSM 22288 / NBRC 105244 / SMSP)</name>
    <dbReference type="NCBI Taxonomy" id="593750"/>
    <lineage>
        <taxon>Archaea</taxon>
        <taxon>Methanobacteriati</taxon>
        <taxon>Methanobacteriota</taxon>
        <taxon>Stenosarchaea group</taxon>
        <taxon>Methanomicrobia</taxon>
        <taxon>Methanomicrobiales</taxon>
        <taxon>Methanoregulaceae</taxon>
        <taxon>Methanoregula</taxon>
    </lineage>
</organism>
<dbReference type="EMBL" id="CP003167">
    <property type="protein sequence ID" value="AGB02083.1"/>
    <property type="molecule type" value="Genomic_DNA"/>
</dbReference>
<feature type="transmembrane region" description="Helical" evidence="1">
    <location>
        <begin position="50"/>
        <end position="75"/>
    </location>
</feature>
<feature type="transmembrane region" description="Helical" evidence="1">
    <location>
        <begin position="127"/>
        <end position="149"/>
    </location>
</feature>
<gene>
    <name evidence="2" type="ordered locus">Metfor_1033</name>
</gene>
<reference evidence="3" key="1">
    <citation type="submission" date="2011-12" db="EMBL/GenBank/DDBJ databases">
        <title>Complete sequence of Methanoregula formicicum SMSP.</title>
        <authorList>
            <person name="Lucas S."/>
            <person name="Han J."/>
            <person name="Lapidus A."/>
            <person name="Cheng J.-F."/>
            <person name="Goodwin L."/>
            <person name="Pitluck S."/>
            <person name="Peters L."/>
            <person name="Ovchinnikova G."/>
            <person name="Teshima H."/>
            <person name="Detter J.C."/>
            <person name="Han C."/>
            <person name="Tapia R."/>
            <person name="Land M."/>
            <person name="Hauser L."/>
            <person name="Kyrpides N."/>
            <person name="Ivanova N."/>
            <person name="Pagani I."/>
            <person name="Imachi H."/>
            <person name="Tamaki H."/>
            <person name="Sekiguchi Y."/>
            <person name="Kamagata Y."/>
            <person name="Cadillo-Quiroz H."/>
            <person name="Zinder S."/>
            <person name="Liu W.-T."/>
            <person name="Woyke T."/>
        </authorList>
    </citation>
    <scope>NUCLEOTIDE SEQUENCE [LARGE SCALE GENOMIC DNA]</scope>
    <source>
        <strain evidence="3">DSM 22288 / NBRC 105244 / SMSP</strain>
    </source>
</reference>
<dbReference type="GeneID" id="25397795"/>
<keyword evidence="3" id="KW-1185">Reference proteome</keyword>
<dbReference type="RefSeq" id="WP_015285047.1">
    <property type="nucleotide sequence ID" value="NC_019943.1"/>
</dbReference>
<dbReference type="HOGENOM" id="CLU_101255_0_0_2"/>
<evidence type="ECO:0000313" key="2">
    <source>
        <dbReference type="EMBL" id="AGB02083.1"/>
    </source>
</evidence>
<feature type="transmembrane region" description="Helical" evidence="1">
    <location>
        <begin position="209"/>
        <end position="227"/>
    </location>
</feature>
<dbReference type="STRING" id="593750.Metfor_1033"/>
<feature type="transmembrane region" description="Helical" evidence="1">
    <location>
        <begin position="169"/>
        <end position="189"/>
    </location>
</feature>
<name>L0HFJ0_METFS</name>
<dbReference type="Proteomes" id="UP000010824">
    <property type="component" value="Chromosome"/>
</dbReference>
<accession>L0HFJ0</accession>
<protein>
    <submittedName>
        <fullName evidence="2">Putative membrane-bound metal-dependent hydrolase (DUF457)</fullName>
    </submittedName>
</protein>
<proteinExistence type="predicted"/>
<dbReference type="KEGG" id="mfo:Metfor_1033"/>
<dbReference type="eggNOG" id="arCOG03391">
    <property type="taxonomic scope" value="Archaea"/>
</dbReference>
<keyword evidence="1" id="KW-0472">Membrane</keyword>
<dbReference type="InterPro" id="IPR007404">
    <property type="entry name" value="YdjM-like"/>
</dbReference>
<reference evidence="2 3" key="2">
    <citation type="journal article" date="2014" name="Genome Announc.">
        <title>Complete Genome Sequence of Methanoregula formicica SMSPT, a Mesophilic Hydrogenotrophic Methanogen Isolated from a Methanogenic Upflow Anaerobic Sludge Blanket Reactor.</title>
        <authorList>
            <person name="Yamamoto K."/>
            <person name="Tamaki H."/>
            <person name="Cadillo-Quiroz H."/>
            <person name="Imachi H."/>
            <person name="Kyrpides N."/>
            <person name="Woyke T."/>
            <person name="Goodwin L."/>
            <person name="Zinder S.H."/>
            <person name="Kamagata Y."/>
            <person name="Liu W.T."/>
        </authorList>
    </citation>
    <scope>NUCLEOTIDE SEQUENCE [LARGE SCALE GENOMIC DNA]</scope>
    <source>
        <strain evidence="3">DSM 22288 / NBRC 105244 / SMSP</strain>
    </source>
</reference>
<keyword evidence="1" id="KW-1133">Transmembrane helix</keyword>
<dbReference type="AlphaFoldDB" id="L0HFJ0"/>
<evidence type="ECO:0000256" key="1">
    <source>
        <dbReference type="SAM" id="Phobius"/>
    </source>
</evidence>
<keyword evidence="2" id="KW-0378">Hydrolase</keyword>
<dbReference type="Pfam" id="PF04307">
    <property type="entry name" value="YdjM"/>
    <property type="match status" value="1"/>
</dbReference>
<keyword evidence="1" id="KW-0812">Transmembrane</keyword>
<evidence type="ECO:0000313" key="3">
    <source>
        <dbReference type="Proteomes" id="UP000010824"/>
    </source>
</evidence>
<dbReference type="InParanoid" id="L0HFJ0"/>
<sequence>MFVFAHAFLGALIGLGFWKLAGDRRALPLCILSALLPDLLNKPLALLFPGLLGAGRTIAHSLFFFSLVLIAGLLVWQYRHTLLGMACACGILSHQVLDAMWSVPATWFFPICGPFPTFILPDYLGHYFWLEISSLSEWIFAFASLVILICWSMGKPEFPTPVMTKQRIAALQVFAALFLGIMGVYLIVFGPAAVPHAFFAPTYDPVTDIMVGIMALCGAVVLVKWPVSATVPE</sequence>
<dbReference type="GO" id="GO:0016787">
    <property type="term" value="F:hydrolase activity"/>
    <property type="evidence" value="ECO:0007669"/>
    <property type="project" value="UniProtKB-KW"/>
</dbReference>
<dbReference type="OrthoDB" id="200338at2157"/>